<dbReference type="InterPro" id="IPR008844">
    <property type="entry name" value="Spore_GerAC-like"/>
</dbReference>
<accession>A0ABX2ZPR2</accession>
<dbReference type="Gene3D" id="3.30.300.210">
    <property type="entry name" value="Nutrient germinant receptor protein C, domain 3"/>
    <property type="match status" value="1"/>
</dbReference>
<dbReference type="InterPro" id="IPR046953">
    <property type="entry name" value="Spore_GerAC-like_C"/>
</dbReference>
<keyword evidence="11" id="KW-1185">Reference proteome</keyword>
<keyword evidence="6" id="KW-0564">Palmitate</keyword>
<dbReference type="PANTHER" id="PTHR35789">
    <property type="entry name" value="SPORE GERMINATION PROTEIN B3"/>
    <property type="match status" value="1"/>
</dbReference>
<gene>
    <name evidence="10" type="ORF">BED47_22140</name>
</gene>
<dbReference type="EMBL" id="MDKC01000015">
    <property type="protein sequence ID" value="ODG91712.1"/>
    <property type="molecule type" value="Genomic_DNA"/>
</dbReference>
<feature type="domain" description="Spore germination GerAC-like C-terminal" evidence="8">
    <location>
        <begin position="194"/>
        <end position="353"/>
    </location>
</feature>
<keyword evidence="3" id="KW-0309">Germination</keyword>
<comment type="caution">
    <text evidence="10">The sequence shown here is derived from an EMBL/GenBank/DDBJ whole genome shotgun (WGS) entry which is preliminary data.</text>
</comment>
<keyword evidence="5" id="KW-0472">Membrane</keyword>
<sequence>MIGATLLLSGCTFKDIDKRAFVTSIGIDQSEDPQKKYKVMIKVAIPNGDPKIPKSEFLILTANTDSISEGLNLMKSQIDKELVYGHSSAIVIGEKLAKSNIQPLLEFFVRRPDIQMTSYLSVAKPNAFEVLNFKPIQEQVSGGVLKSYFDFSRTESPYIDSVCLFDAYRRETEDGIDIVMPIIESNKKDLLVDRIALFDKSKMIMDLSPSESETYRLLTTGIYDESLKVKNKKVMFVMNLEKGKANYKLKHQNKNIVANYTIKVRAVIEEKIDDLDSIKESDIPKLNKQLEDKISAETKALLIKIKEKDIDPIGFGLRYLSRNSENRNLSLWNKKYDSLAFKIKSEVKIKGTGLIK</sequence>
<keyword evidence="7" id="KW-0449">Lipoprotein</keyword>
<evidence type="ECO:0000259" key="9">
    <source>
        <dbReference type="Pfam" id="PF25198"/>
    </source>
</evidence>
<comment type="similarity">
    <text evidence="2">Belongs to the GerABKC lipoprotein family.</text>
</comment>
<reference evidence="10 11" key="1">
    <citation type="submission" date="2016-07" db="EMBL/GenBank/DDBJ databases">
        <authorList>
            <person name="Townsley L."/>
            <person name="Shank E.A."/>
        </authorList>
    </citation>
    <scope>NUCLEOTIDE SEQUENCE [LARGE SCALE GENOMIC DNA]</scope>
    <source>
        <strain evidence="10 11">CH01</strain>
    </source>
</reference>
<feature type="domain" description="Spore germination protein N-terminal" evidence="9">
    <location>
        <begin position="14"/>
        <end position="184"/>
    </location>
</feature>
<dbReference type="RefSeq" id="WP_069033926.1">
    <property type="nucleotide sequence ID" value="NZ_MDKC01000015.1"/>
</dbReference>
<comment type="subcellular location">
    <subcellularLocation>
        <location evidence="1">Membrane</location>
        <topology evidence="1">Lipid-anchor</topology>
    </subcellularLocation>
</comment>
<protein>
    <recommendedName>
        <fullName evidence="12">Ger(X)C family spore germination protein</fullName>
    </recommendedName>
</protein>
<keyword evidence="4" id="KW-0732">Signal</keyword>
<evidence type="ECO:0000256" key="5">
    <source>
        <dbReference type="ARBA" id="ARBA00023136"/>
    </source>
</evidence>
<evidence type="ECO:0000256" key="7">
    <source>
        <dbReference type="ARBA" id="ARBA00023288"/>
    </source>
</evidence>
<proteinExistence type="inferred from homology"/>
<evidence type="ECO:0000256" key="6">
    <source>
        <dbReference type="ARBA" id="ARBA00023139"/>
    </source>
</evidence>
<evidence type="ECO:0000256" key="1">
    <source>
        <dbReference type="ARBA" id="ARBA00004635"/>
    </source>
</evidence>
<dbReference type="Pfam" id="PF25198">
    <property type="entry name" value="Spore_GerAC_N"/>
    <property type="match status" value="1"/>
</dbReference>
<evidence type="ECO:0008006" key="12">
    <source>
        <dbReference type="Google" id="ProtNLM"/>
    </source>
</evidence>
<evidence type="ECO:0000313" key="11">
    <source>
        <dbReference type="Proteomes" id="UP000094580"/>
    </source>
</evidence>
<organism evidence="10 11">
    <name type="scientific">Gottfriedia luciferensis</name>
    <dbReference type="NCBI Taxonomy" id="178774"/>
    <lineage>
        <taxon>Bacteria</taxon>
        <taxon>Bacillati</taxon>
        <taxon>Bacillota</taxon>
        <taxon>Bacilli</taxon>
        <taxon>Bacillales</taxon>
        <taxon>Bacillaceae</taxon>
        <taxon>Gottfriedia</taxon>
    </lineage>
</organism>
<evidence type="ECO:0000256" key="2">
    <source>
        <dbReference type="ARBA" id="ARBA00007886"/>
    </source>
</evidence>
<dbReference type="Proteomes" id="UP000094580">
    <property type="component" value="Unassembled WGS sequence"/>
</dbReference>
<evidence type="ECO:0000313" key="10">
    <source>
        <dbReference type="EMBL" id="ODG91712.1"/>
    </source>
</evidence>
<dbReference type="NCBIfam" id="TIGR02887">
    <property type="entry name" value="spore_ger_x_C"/>
    <property type="match status" value="1"/>
</dbReference>
<dbReference type="Pfam" id="PF05504">
    <property type="entry name" value="Spore_GerAC"/>
    <property type="match status" value="1"/>
</dbReference>
<dbReference type="InterPro" id="IPR038501">
    <property type="entry name" value="Spore_GerAC_C_sf"/>
</dbReference>
<dbReference type="InterPro" id="IPR057336">
    <property type="entry name" value="GerAC_N"/>
</dbReference>
<evidence type="ECO:0000259" key="8">
    <source>
        <dbReference type="Pfam" id="PF05504"/>
    </source>
</evidence>
<dbReference type="PANTHER" id="PTHR35789:SF1">
    <property type="entry name" value="SPORE GERMINATION PROTEIN B3"/>
    <property type="match status" value="1"/>
</dbReference>
<name>A0ABX2ZPR2_9BACI</name>
<evidence type="ECO:0000256" key="4">
    <source>
        <dbReference type="ARBA" id="ARBA00022729"/>
    </source>
</evidence>
<evidence type="ECO:0000256" key="3">
    <source>
        <dbReference type="ARBA" id="ARBA00022544"/>
    </source>
</evidence>